<comment type="caution">
    <text evidence="1">The sequence shown here is derived from an EMBL/GenBank/DDBJ whole genome shotgun (WGS) entry which is preliminary data.</text>
</comment>
<organism evidence="1 2">
    <name type="scientific">Actinoplanes couchii</name>
    <dbReference type="NCBI Taxonomy" id="403638"/>
    <lineage>
        <taxon>Bacteria</taxon>
        <taxon>Bacillati</taxon>
        <taxon>Actinomycetota</taxon>
        <taxon>Actinomycetes</taxon>
        <taxon>Micromonosporales</taxon>
        <taxon>Micromonosporaceae</taxon>
        <taxon>Actinoplanes</taxon>
    </lineage>
</organism>
<sequence length="161" mass="17362">MHDIQLFGRLEVRTRGIRLTGDDLGGARPRQLLALLALRGEWSLVELAGTLGVPADTVKHDLGILREHLEPGVRRRDSVVATGRGRARLLADRVHVDTATFDQLLATAAGRPAARAARPLAAAAFLASRPLLEDEDAPWAAEARAEYRAKLIMAGDPQPIG</sequence>
<dbReference type="RefSeq" id="WP_203796949.1">
    <property type="nucleotide sequence ID" value="NZ_BAAAQE010000027.1"/>
</dbReference>
<evidence type="ECO:0000313" key="2">
    <source>
        <dbReference type="Proteomes" id="UP000612282"/>
    </source>
</evidence>
<protein>
    <submittedName>
        <fullName evidence="1">Uncharacterized protein</fullName>
    </submittedName>
</protein>
<accession>A0ABQ3XAY3</accession>
<name>A0ABQ3XAY3_9ACTN</name>
<dbReference type="Proteomes" id="UP000612282">
    <property type="component" value="Unassembled WGS sequence"/>
</dbReference>
<keyword evidence="2" id="KW-1185">Reference proteome</keyword>
<proteinExistence type="predicted"/>
<gene>
    <name evidence="1" type="ORF">Aco03nite_040780</name>
</gene>
<evidence type="ECO:0000313" key="1">
    <source>
        <dbReference type="EMBL" id="GID55674.1"/>
    </source>
</evidence>
<reference evidence="1 2" key="1">
    <citation type="submission" date="2021-01" db="EMBL/GenBank/DDBJ databases">
        <title>Whole genome shotgun sequence of Actinoplanes couchii NBRC 106145.</title>
        <authorList>
            <person name="Komaki H."/>
            <person name="Tamura T."/>
        </authorList>
    </citation>
    <scope>NUCLEOTIDE SEQUENCE [LARGE SCALE GENOMIC DNA]</scope>
    <source>
        <strain evidence="1 2">NBRC 106145</strain>
    </source>
</reference>
<dbReference type="InterPro" id="IPR036390">
    <property type="entry name" value="WH_DNA-bd_sf"/>
</dbReference>
<dbReference type="SUPFAM" id="SSF46785">
    <property type="entry name" value="Winged helix' DNA-binding domain"/>
    <property type="match status" value="1"/>
</dbReference>
<dbReference type="EMBL" id="BOMG01000052">
    <property type="protein sequence ID" value="GID55674.1"/>
    <property type="molecule type" value="Genomic_DNA"/>
</dbReference>